<dbReference type="EMBL" id="JADFTS010000002">
    <property type="protein sequence ID" value="KAF9620363.1"/>
    <property type="molecule type" value="Genomic_DNA"/>
</dbReference>
<reference evidence="2 3" key="1">
    <citation type="submission" date="2020-10" db="EMBL/GenBank/DDBJ databases">
        <title>The Coptis chinensis genome and diversification of protoberbering-type alkaloids.</title>
        <authorList>
            <person name="Wang B."/>
            <person name="Shu S."/>
            <person name="Song C."/>
            <person name="Liu Y."/>
        </authorList>
    </citation>
    <scope>NUCLEOTIDE SEQUENCE [LARGE SCALE GENOMIC DNA]</scope>
    <source>
        <strain evidence="2">HL-2020</strain>
        <tissue evidence="2">Leaf</tissue>
    </source>
</reference>
<evidence type="ECO:0000256" key="1">
    <source>
        <dbReference type="SAM" id="SignalP"/>
    </source>
</evidence>
<dbReference type="Proteomes" id="UP000631114">
    <property type="component" value="Unassembled WGS sequence"/>
</dbReference>
<accession>A0A835M5F8</accession>
<comment type="caution">
    <text evidence="2">The sequence shown here is derived from an EMBL/GenBank/DDBJ whole genome shotgun (WGS) entry which is preliminary data.</text>
</comment>
<protein>
    <recommendedName>
        <fullName evidence="4">RNase H type-1 domain-containing protein</fullName>
    </recommendedName>
</protein>
<name>A0A835M5F8_9MAGN</name>
<proteinExistence type="predicted"/>
<sequence length="94" mass="10275">MADMKIMRAWNLLILLPKAHRIRPCWWTLPEESTIKINCDGSTVGNPGSAGIGSTFRDASIESVEIAVQRNWKNVWVESDSVAAVSAFGSGKLS</sequence>
<feature type="chain" id="PRO_5032949888" description="RNase H type-1 domain-containing protein" evidence="1">
    <location>
        <begin position="22"/>
        <end position="94"/>
    </location>
</feature>
<gene>
    <name evidence="2" type="ORF">IFM89_011098</name>
</gene>
<evidence type="ECO:0008006" key="4">
    <source>
        <dbReference type="Google" id="ProtNLM"/>
    </source>
</evidence>
<dbReference type="SUPFAM" id="SSF53098">
    <property type="entry name" value="Ribonuclease H-like"/>
    <property type="match status" value="1"/>
</dbReference>
<dbReference type="InterPro" id="IPR012337">
    <property type="entry name" value="RNaseH-like_sf"/>
</dbReference>
<dbReference type="OrthoDB" id="1752183at2759"/>
<keyword evidence="3" id="KW-1185">Reference proteome</keyword>
<feature type="signal peptide" evidence="1">
    <location>
        <begin position="1"/>
        <end position="21"/>
    </location>
</feature>
<evidence type="ECO:0000313" key="2">
    <source>
        <dbReference type="EMBL" id="KAF9620363.1"/>
    </source>
</evidence>
<evidence type="ECO:0000313" key="3">
    <source>
        <dbReference type="Proteomes" id="UP000631114"/>
    </source>
</evidence>
<keyword evidence="1" id="KW-0732">Signal</keyword>
<dbReference type="AlphaFoldDB" id="A0A835M5F8"/>
<organism evidence="2 3">
    <name type="scientific">Coptis chinensis</name>
    <dbReference type="NCBI Taxonomy" id="261450"/>
    <lineage>
        <taxon>Eukaryota</taxon>
        <taxon>Viridiplantae</taxon>
        <taxon>Streptophyta</taxon>
        <taxon>Embryophyta</taxon>
        <taxon>Tracheophyta</taxon>
        <taxon>Spermatophyta</taxon>
        <taxon>Magnoliopsida</taxon>
        <taxon>Ranunculales</taxon>
        <taxon>Ranunculaceae</taxon>
        <taxon>Coptidoideae</taxon>
        <taxon>Coptis</taxon>
    </lineage>
</organism>